<dbReference type="OrthoDB" id="7663182at2759"/>
<comment type="cofactor">
    <cofactor evidence="1">
        <name>Zn(2+)</name>
        <dbReference type="ChEBI" id="CHEBI:29105"/>
    </cofactor>
</comment>
<dbReference type="Ensembl" id="ENSPKIT00000040828.1">
    <property type="protein sequence ID" value="ENSPKIP00000016338.1"/>
    <property type="gene ID" value="ENSPKIG00000002704.1"/>
</dbReference>
<evidence type="ECO:0000256" key="5">
    <source>
        <dbReference type="ARBA" id="ARBA00022801"/>
    </source>
</evidence>
<dbReference type="GO" id="GO:0008081">
    <property type="term" value="F:phosphoric diester hydrolase activity"/>
    <property type="evidence" value="ECO:0007669"/>
    <property type="project" value="TreeGrafter"/>
</dbReference>
<evidence type="ECO:0000313" key="10">
    <source>
        <dbReference type="Ensembl" id="ENSPKIP00000016338.1"/>
    </source>
</evidence>
<dbReference type="AlphaFoldDB" id="A0A3B3RD92"/>
<dbReference type="GO" id="GO:0003906">
    <property type="term" value="F:DNA-(apurinic or apyrimidinic site) endonuclease activity"/>
    <property type="evidence" value="ECO:0007669"/>
    <property type="project" value="TreeGrafter"/>
</dbReference>
<dbReference type="InterPro" id="IPR013022">
    <property type="entry name" value="Xyl_isomerase-like_TIM-brl"/>
</dbReference>
<comment type="similarity">
    <text evidence="2">Belongs to the AP endonuclease 2 family.</text>
</comment>
<keyword evidence="3" id="KW-0479">Metal-binding</keyword>
<name>A0A3B3RD92_9TELE</name>
<dbReference type="KEGG" id="pki:111845217"/>
<dbReference type="InterPro" id="IPR001719">
    <property type="entry name" value="AP_endonuc_2"/>
</dbReference>
<dbReference type="FunFam" id="3.20.20.150:FF:000001">
    <property type="entry name" value="Probable endonuclease 4"/>
    <property type="match status" value="1"/>
</dbReference>
<dbReference type="PROSITE" id="PS00730">
    <property type="entry name" value="AP_NUCLEASE_F2_2"/>
    <property type="match status" value="1"/>
</dbReference>
<dbReference type="NCBIfam" id="NF002199">
    <property type="entry name" value="PRK01060.1-4"/>
    <property type="match status" value="1"/>
</dbReference>
<dbReference type="PROSITE" id="PS00731">
    <property type="entry name" value="AP_NUCLEASE_F2_3"/>
    <property type="match status" value="1"/>
</dbReference>
<dbReference type="STRING" id="1676925.ENSPKIP00000016338"/>
<reference evidence="10" key="2">
    <citation type="submission" date="2025-09" db="UniProtKB">
        <authorList>
            <consortium name="Ensembl"/>
        </authorList>
    </citation>
    <scope>IDENTIFICATION</scope>
</reference>
<feature type="compositionally biased region" description="Basic and acidic residues" evidence="8">
    <location>
        <begin position="92"/>
        <end position="106"/>
    </location>
</feature>
<evidence type="ECO:0000256" key="3">
    <source>
        <dbReference type="ARBA" id="ARBA00022723"/>
    </source>
</evidence>
<dbReference type="GO" id="GO:0005634">
    <property type="term" value="C:nucleus"/>
    <property type="evidence" value="ECO:0007669"/>
    <property type="project" value="TreeGrafter"/>
</dbReference>
<sequence length="520" mass="57849">MSPKKRGERKRKAGEQTEQVKEESLQEGKSLKKRGKRKVGEQTEQVKEESLQEGMSLKKRGESKRKAGEQTEQVKEESLQEGMSLKKRGESKRKAGEQTEQVKEESLQEGMSPKKTGERKKKLGEQTEQVKEESLQEGKSLKKRGESKRKAGEQTEQVKEESLQEGMGPKKRGERKRKVGEQTEQVKEESAQEGMSPKKKLGEQNEQVKEESAHEEETCKEMVLDDLRERKSKRRGVKKYIGAHMSISGGIWHAVQDSLTIGARSFGLFLGSQRSWQRPPLDGTAAAKFKEACARHSFEPAYILPHGSYLMNCGSPKQDVFEKSQVMLVDELNRCSALGLSLFNLHPGASLGSITTEQCIEKIAQAINHAHQQTSGVVTVLENMSGQGSTVGGEFSELRGIIDKVRDKSRVGVCLDTCHAFAAGYDLSAKGGVKSVLEEFDKIVGLRYLRAVHLNDSKGGLGCNLDRHEDIGRGKIGLPTFRDIVNEPLLDNIPLILETPGRPGFEYAEQIALLYSLCED</sequence>
<evidence type="ECO:0000256" key="8">
    <source>
        <dbReference type="SAM" id="MobiDB-lite"/>
    </source>
</evidence>
<keyword evidence="5" id="KW-0378">Hydrolase</keyword>
<feature type="region of interest" description="Disordered" evidence="8">
    <location>
        <begin position="1"/>
        <end position="218"/>
    </location>
</feature>
<dbReference type="GO" id="GO:0003677">
    <property type="term" value="F:DNA binding"/>
    <property type="evidence" value="ECO:0007669"/>
    <property type="project" value="InterPro"/>
</dbReference>
<evidence type="ECO:0000256" key="4">
    <source>
        <dbReference type="ARBA" id="ARBA00022763"/>
    </source>
</evidence>
<evidence type="ECO:0000259" key="9">
    <source>
        <dbReference type="Pfam" id="PF01261"/>
    </source>
</evidence>
<dbReference type="GO" id="GO:0005739">
    <property type="term" value="C:mitochondrion"/>
    <property type="evidence" value="ECO:0007669"/>
    <property type="project" value="TreeGrafter"/>
</dbReference>
<feature type="compositionally biased region" description="Basic and acidic residues" evidence="8">
    <location>
        <begin position="13"/>
        <end position="30"/>
    </location>
</feature>
<dbReference type="InterPro" id="IPR018246">
    <property type="entry name" value="AP_endonuc_F2_Zn_BS"/>
</dbReference>
<proteinExistence type="inferred from homology"/>
<feature type="compositionally biased region" description="Basic residues" evidence="8">
    <location>
        <begin position="169"/>
        <end position="178"/>
    </location>
</feature>
<feature type="compositionally biased region" description="Basic and acidic residues" evidence="8">
    <location>
        <begin position="38"/>
        <end position="50"/>
    </location>
</feature>
<accession>A0A3B3RD92</accession>
<feature type="domain" description="Xylose isomerase-like TIM barrel" evidence="9">
    <location>
        <begin position="260"/>
        <end position="515"/>
    </location>
</feature>
<reference evidence="10" key="1">
    <citation type="submission" date="2025-08" db="UniProtKB">
        <authorList>
            <consortium name="Ensembl"/>
        </authorList>
    </citation>
    <scope>IDENTIFICATION</scope>
</reference>
<feature type="compositionally biased region" description="Basic and acidic residues" evidence="8">
    <location>
        <begin position="179"/>
        <end position="190"/>
    </location>
</feature>
<keyword evidence="6" id="KW-0862">Zinc</keyword>
<feature type="compositionally biased region" description="Basic residues" evidence="8">
    <location>
        <begin position="1"/>
        <end position="12"/>
    </location>
</feature>
<dbReference type="GO" id="GO:0008270">
    <property type="term" value="F:zinc ion binding"/>
    <property type="evidence" value="ECO:0007669"/>
    <property type="project" value="InterPro"/>
</dbReference>
<dbReference type="PANTHER" id="PTHR21445:SF0">
    <property type="entry name" value="APURINIC-APYRIMIDINIC ENDONUCLEASE"/>
    <property type="match status" value="1"/>
</dbReference>
<dbReference type="PROSITE" id="PS51432">
    <property type="entry name" value="AP_NUCLEASE_F2_4"/>
    <property type="match status" value="1"/>
</dbReference>
<dbReference type="Pfam" id="PF01261">
    <property type="entry name" value="AP_endonuc_2"/>
    <property type="match status" value="1"/>
</dbReference>
<keyword evidence="11" id="KW-1185">Reference proteome</keyword>
<dbReference type="GO" id="GO:0006284">
    <property type="term" value="P:base-excision repair"/>
    <property type="evidence" value="ECO:0007669"/>
    <property type="project" value="TreeGrafter"/>
</dbReference>
<dbReference type="GeneTree" id="ENSGT00390000013698"/>
<feature type="compositionally biased region" description="Basic and acidic residues" evidence="8">
    <location>
        <begin position="123"/>
        <end position="162"/>
    </location>
</feature>
<dbReference type="SUPFAM" id="SSF51658">
    <property type="entry name" value="Xylose isomerase-like"/>
    <property type="match status" value="1"/>
</dbReference>
<keyword evidence="7" id="KW-0234">DNA repair</keyword>
<dbReference type="InterPro" id="IPR036237">
    <property type="entry name" value="Xyl_isomerase-like_sf"/>
</dbReference>
<evidence type="ECO:0000313" key="11">
    <source>
        <dbReference type="Proteomes" id="UP000261540"/>
    </source>
</evidence>
<dbReference type="NCBIfam" id="TIGR00587">
    <property type="entry name" value="nfo"/>
    <property type="match status" value="1"/>
</dbReference>
<evidence type="ECO:0000256" key="2">
    <source>
        <dbReference type="ARBA" id="ARBA00005340"/>
    </source>
</evidence>
<dbReference type="Gene3D" id="3.20.20.150">
    <property type="entry name" value="Divalent-metal-dependent TIM barrel enzymes"/>
    <property type="match status" value="1"/>
</dbReference>
<protein>
    <submittedName>
        <fullName evidence="10">Si:ch211-141o9.10</fullName>
    </submittedName>
</protein>
<feature type="compositionally biased region" description="Basic and acidic residues" evidence="8">
    <location>
        <begin position="200"/>
        <end position="218"/>
    </location>
</feature>
<organism evidence="10 11">
    <name type="scientific">Paramormyrops kingsleyae</name>
    <dbReference type="NCBI Taxonomy" id="1676925"/>
    <lineage>
        <taxon>Eukaryota</taxon>
        <taxon>Metazoa</taxon>
        <taxon>Chordata</taxon>
        <taxon>Craniata</taxon>
        <taxon>Vertebrata</taxon>
        <taxon>Euteleostomi</taxon>
        <taxon>Actinopterygii</taxon>
        <taxon>Neopterygii</taxon>
        <taxon>Teleostei</taxon>
        <taxon>Osteoglossocephala</taxon>
        <taxon>Osteoglossomorpha</taxon>
        <taxon>Osteoglossiformes</taxon>
        <taxon>Mormyridae</taxon>
        <taxon>Paramormyrops</taxon>
    </lineage>
</organism>
<evidence type="ECO:0000256" key="7">
    <source>
        <dbReference type="ARBA" id="ARBA00023204"/>
    </source>
</evidence>
<evidence type="ECO:0000256" key="1">
    <source>
        <dbReference type="ARBA" id="ARBA00001947"/>
    </source>
</evidence>
<feature type="compositionally biased region" description="Basic and acidic residues" evidence="8">
    <location>
        <begin position="64"/>
        <end position="78"/>
    </location>
</feature>
<dbReference type="CDD" id="cd00019">
    <property type="entry name" value="AP2Ec"/>
    <property type="match status" value="1"/>
</dbReference>
<dbReference type="HAMAP" id="MF_00152">
    <property type="entry name" value="Nfo"/>
    <property type="match status" value="1"/>
</dbReference>
<keyword evidence="4" id="KW-0227">DNA damage</keyword>
<evidence type="ECO:0000256" key="6">
    <source>
        <dbReference type="ARBA" id="ARBA00022833"/>
    </source>
</evidence>
<dbReference type="PANTHER" id="PTHR21445">
    <property type="entry name" value="ENDONUCLEASE IV ENDODEOXYRIBONUCLEASE IV"/>
    <property type="match status" value="1"/>
</dbReference>
<dbReference type="PROSITE" id="PS00729">
    <property type="entry name" value="AP_NUCLEASE_F2_1"/>
    <property type="match status" value="1"/>
</dbReference>
<dbReference type="SMART" id="SM00518">
    <property type="entry name" value="AP2Ec"/>
    <property type="match status" value="1"/>
</dbReference>
<dbReference type="Proteomes" id="UP000261540">
    <property type="component" value="Unplaced"/>
</dbReference>